<dbReference type="OrthoDB" id="5840532at2759"/>
<dbReference type="PANTHER" id="PTHR42879">
    <property type="entry name" value="3-OXOACYL-(ACYL-CARRIER-PROTEIN) REDUCTASE"/>
    <property type="match status" value="1"/>
</dbReference>
<dbReference type="PANTHER" id="PTHR42879:SF2">
    <property type="entry name" value="3-OXOACYL-[ACYL-CARRIER-PROTEIN] REDUCTASE FABG"/>
    <property type="match status" value="1"/>
</dbReference>
<comment type="similarity">
    <text evidence="1 4">Belongs to the short-chain dehydrogenases/reductases (SDR) family.</text>
</comment>
<dbReference type="InterPro" id="IPR050259">
    <property type="entry name" value="SDR"/>
</dbReference>
<comment type="caution">
    <text evidence="5">The sequence shown here is derived from an EMBL/GenBank/DDBJ whole genome shotgun (WGS) entry which is preliminary data.</text>
</comment>
<sequence length="269" mass="29055">MSSSILYLADRVAVVTGGASGIGKACCIKLFALGCTIVVCDTNEESGNAFVKELESTAEKGNKAQAVFMKVDLSKADETLKFAKKVLDQFGVVHILVNNAGTQIIASIEEMSDETFRFMNELMLISPFVLTREFLPSMYEAKWGRILNIGSIHSLVAAPGKIAYTTIKHGLLGLTKGTAVEAGEHGVTVNCICPFHVRTPLVEEQTKEQAEQYNMSEDDVKDKVLLGDAAIKRFLESSEVAALCAFLCSEAANGMTGTEHRIDCGYTAK</sequence>
<name>A0A8H7UD99_MORIS</name>
<protein>
    <recommendedName>
        <fullName evidence="2">3-oxoacyl-[acyl-carrier-protein] reductase</fullName>
        <ecNumber evidence="2">1.1.1.100</ecNumber>
    </recommendedName>
</protein>
<dbReference type="InterPro" id="IPR002347">
    <property type="entry name" value="SDR_fam"/>
</dbReference>
<organism evidence="5 6">
    <name type="scientific">Mortierella isabellina</name>
    <name type="common">Filamentous fungus</name>
    <name type="synonym">Umbelopsis isabellina</name>
    <dbReference type="NCBI Taxonomy" id="91625"/>
    <lineage>
        <taxon>Eukaryota</taxon>
        <taxon>Fungi</taxon>
        <taxon>Fungi incertae sedis</taxon>
        <taxon>Mucoromycota</taxon>
        <taxon>Mucoromycotina</taxon>
        <taxon>Umbelopsidomycetes</taxon>
        <taxon>Umbelopsidales</taxon>
        <taxon>Umbelopsidaceae</taxon>
        <taxon>Umbelopsis</taxon>
    </lineage>
</organism>
<evidence type="ECO:0000256" key="4">
    <source>
        <dbReference type="RuleBase" id="RU000363"/>
    </source>
</evidence>
<proteinExistence type="inferred from homology"/>
<evidence type="ECO:0000313" key="6">
    <source>
        <dbReference type="Proteomes" id="UP000654370"/>
    </source>
</evidence>
<keyword evidence="6" id="KW-1185">Reference proteome</keyword>
<dbReference type="NCBIfam" id="NF009093">
    <property type="entry name" value="PRK12429.1"/>
    <property type="match status" value="1"/>
</dbReference>
<comment type="catalytic activity">
    <reaction evidence="3">
        <text>a (3R)-hydroxyacyl-[ACP] + NADP(+) = a 3-oxoacyl-[ACP] + NADPH + H(+)</text>
        <dbReference type="Rhea" id="RHEA:17397"/>
        <dbReference type="Rhea" id="RHEA-COMP:9916"/>
        <dbReference type="Rhea" id="RHEA-COMP:9945"/>
        <dbReference type="ChEBI" id="CHEBI:15378"/>
        <dbReference type="ChEBI" id="CHEBI:57783"/>
        <dbReference type="ChEBI" id="CHEBI:58349"/>
        <dbReference type="ChEBI" id="CHEBI:78776"/>
        <dbReference type="ChEBI" id="CHEBI:78827"/>
        <dbReference type="EC" id="1.1.1.100"/>
    </reaction>
</comment>
<evidence type="ECO:0000256" key="2">
    <source>
        <dbReference type="ARBA" id="ARBA00012948"/>
    </source>
</evidence>
<evidence type="ECO:0000313" key="5">
    <source>
        <dbReference type="EMBL" id="KAG2181386.1"/>
    </source>
</evidence>
<dbReference type="Proteomes" id="UP000654370">
    <property type="component" value="Unassembled WGS sequence"/>
</dbReference>
<evidence type="ECO:0000256" key="3">
    <source>
        <dbReference type="ARBA" id="ARBA00048508"/>
    </source>
</evidence>
<reference evidence="5" key="1">
    <citation type="submission" date="2020-12" db="EMBL/GenBank/DDBJ databases">
        <title>Metabolic potential, ecology and presence of endohyphal bacteria is reflected in genomic diversity of Mucoromycotina.</title>
        <authorList>
            <person name="Muszewska A."/>
            <person name="Okrasinska A."/>
            <person name="Steczkiewicz K."/>
            <person name="Drgas O."/>
            <person name="Orlowska M."/>
            <person name="Perlinska-Lenart U."/>
            <person name="Aleksandrzak-Piekarczyk T."/>
            <person name="Szatraj K."/>
            <person name="Zielenkiewicz U."/>
            <person name="Pilsyk S."/>
            <person name="Malc E."/>
            <person name="Mieczkowski P."/>
            <person name="Kruszewska J.S."/>
            <person name="Biernat P."/>
            <person name="Pawlowska J."/>
        </authorList>
    </citation>
    <scope>NUCLEOTIDE SEQUENCE</scope>
    <source>
        <strain evidence="5">WA0000067209</strain>
    </source>
</reference>
<gene>
    <name evidence="5" type="ORF">INT43_008969</name>
</gene>
<dbReference type="GO" id="GO:0004316">
    <property type="term" value="F:3-oxoacyl-[acyl-carrier-protein] reductase (NADPH) activity"/>
    <property type="evidence" value="ECO:0007669"/>
    <property type="project" value="UniProtKB-EC"/>
</dbReference>
<dbReference type="PRINTS" id="PR00080">
    <property type="entry name" value="SDRFAMILY"/>
</dbReference>
<evidence type="ECO:0000256" key="1">
    <source>
        <dbReference type="ARBA" id="ARBA00006484"/>
    </source>
</evidence>
<dbReference type="InterPro" id="IPR036291">
    <property type="entry name" value="NAD(P)-bd_dom_sf"/>
</dbReference>
<dbReference type="EC" id="1.1.1.100" evidence="2"/>
<dbReference type="Gene3D" id="3.40.50.720">
    <property type="entry name" value="NAD(P)-binding Rossmann-like Domain"/>
    <property type="match status" value="1"/>
</dbReference>
<accession>A0A8H7UD99</accession>
<dbReference type="AlphaFoldDB" id="A0A8H7UD99"/>
<dbReference type="SUPFAM" id="SSF51735">
    <property type="entry name" value="NAD(P)-binding Rossmann-fold domains"/>
    <property type="match status" value="1"/>
</dbReference>
<dbReference type="Pfam" id="PF00106">
    <property type="entry name" value="adh_short"/>
    <property type="match status" value="1"/>
</dbReference>
<dbReference type="PRINTS" id="PR00081">
    <property type="entry name" value="GDHRDH"/>
</dbReference>
<dbReference type="FunFam" id="3.40.50.720:FF:000084">
    <property type="entry name" value="Short-chain dehydrogenase reductase"/>
    <property type="match status" value="1"/>
</dbReference>
<dbReference type="EMBL" id="JAEPQZ010000005">
    <property type="protein sequence ID" value="KAG2181386.1"/>
    <property type="molecule type" value="Genomic_DNA"/>
</dbReference>